<keyword evidence="9" id="KW-1185">Reference proteome</keyword>
<keyword evidence="4" id="KW-1015">Disulfide bond</keyword>
<evidence type="ECO:0000256" key="2">
    <source>
        <dbReference type="ARBA" id="ARBA00022525"/>
    </source>
</evidence>
<comment type="caution">
    <text evidence="8">The sequence shown here is derived from an EMBL/GenBank/DDBJ whole genome shotgun (WGS) entry which is preliminary data.</text>
</comment>
<evidence type="ECO:0000259" key="7">
    <source>
        <dbReference type="Pfam" id="PF16541"/>
    </source>
</evidence>
<accession>A0ABR3DTC8</accession>
<evidence type="ECO:0000256" key="3">
    <source>
        <dbReference type="ARBA" id="ARBA00022729"/>
    </source>
</evidence>
<feature type="compositionally biased region" description="Basic and acidic residues" evidence="5">
    <location>
        <begin position="409"/>
        <end position="419"/>
    </location>
</feature>
<feature type="domain" description="AA1-like" evidence="7">
    <location>
        <begin position="84"/>
        <end position="206"/>
    </location>
</feature>
<evidence type="ECO:0000256" key="4">
    <source>
        <dbReference type="ARBA" id="ARBA00023157"/>
    </source>
</evidence>
<comment type="subcellular location">
    <subcellularLocation>
        <location evidence="1">Secreted</location>
    </subcellularLocation>
</comment>
<dbReference type="Proteomes" id="UP001451303">
    <property type="component" value="Unassembled WGS sequence"/>
</dbReference>
<evidence type="ECO:0000313" key="9">
    <source>
        <dbReference type="Proteomes" id="UP001451303"/>
    </source>
</evidence>
<proteinExistence type="predicted"/>
<feature type="chain" id="PRO_5047011449" description="AA1-like domain-containing protein" evidence="6">
    <location>
        <begin position="29"/>
        <end position="618"/>
    </location>
</feature>
<evidence type="ECO:0000313" key="8">
    <source>
        <dbReference type="EMBL" id="KAL0475113.1"/>
    </source>
</evidence>
<evidence type="ECO:0000256" key="1">
    <source>
        <dbReference type="ARBA" id="ARBA00004613"/>
    </source>
</evidence>
<feature type="signal peptide" evidence="6">
    <location>
        <begin position="1"/>
        <end position="28"/>
    </location>
</feature>
<protein>
    <recommendedName>
        <fullName evidence="7">AA1-like domain-containing protein</fullName>
    </recommendedName>
</protein>
<evidence type="ECO:0000256" key="6">
    <source>
        <dbReference type="SAM" id="SignalP"/>
    </source>
</evidence>
<dbReference type="Pfam" id="PF16541">
    <property type="entry name" value="AltA1"/>
    <property type="match status" value="1"/>
</dbReference>
<organism evidence="8 9">
    <name type="scientific">Neurospora intermedia</name>
    <dbReference type="NCBI Taxonomy" id="5142"/>
    <lineage>
        <taxon>Eukaryota</taxon>
        <taxon>Fungi</taxon>
        <taxon>Dikarya</taxon>
        <taxon>Ascomycota</taxon>
        <taxon>Pezizomycotina</taxon>
        <taxon>Sordariomycetes</taxon>
        <taxon>Sordariomycetidae</taxon>
        <taxon>Sordariales</taxon>
        <taxon>Sordariaceae</taxon>
        <taxon>Neurospora</taxon>
    </lineage>
</organism>
<reference evidence="8 9" key="1">
    <citation type="submission" date="2023-09" db="EMBL/GenBank/DDBJ databases">
        <title>Multi-omics analysis of a traditional fermented food reveals byproduct-associated fungal strains for waste-to-food upcycling.</title>
        <authorList>
            <consortium name="Lawrence Berkeley National Laboratory"/>
            <person name="Rekdal V.M."/>
            <person name="Villalobos-Escobedo J.M."/>
            <person name="Rodriguez-Valeron N."/>
            <person name="Garcia M.O."/>
            <person name="Vasquez D.P."/>
            <person name="Damayanti I."/>
            <person name="Sorensen P.M."/>
            <person name="Baidoo E.E."/>
            <person name="De Carvalho A.C."/>
            <person name="Riley R."/>
            <person name="Lipzen A."/>
            <person name="He G."/>
            <person name="Yan M."/>
            <person name="Haridas S."/>
            <person name="Daum C."/>
            <person name="Yoshinaga Y."/>
            <person name="Ng V."/>
            <person name="Grigoriev I.V."/>
            <person name="Munk R."/>
            <person name="Nuraida L."/>
            <person name="Wijaya C.H."/>
            <person name="Morales P.-C."/>
            <person name="Keasling J.D."/>
        </authorList>
    </citation>
    <scope>NUCLEOTIDE SEQUENCE [LARGE SCALE GENOMIC DNA]</scope>
    <source>
        <strain evidence="8 9">FGSC 2613</strain>
    </source>
</reference>
<evidence type="ECO:0000256" key="5">
    <source>
        <dbReference type="SAM" id="MobiDB-lite"/>
    </source>
</evidence>
<feature type="region of interest" description="Disordered" evidence="5">
    <location>
        <begin position="409"/>
        <end position="487"/>
    </location>
</feature>
<gene>
    <name evidence="8" type="ORF">QR685DRAFT_431136</name>
</gene>
<dbReference type="EMBL" id="JAVLET010000001">
    <property type="protein sequence ID" value="KAL0475113.1"/>
    <property type="molecule type" value="Genomic_DNA"/>
</dbReference>
<keyword evidence="2" id="KW-0964">Secreted</keyword>
<feature type="compositionally biased region" description="Low complexity" evidence="5">
    <location>
        <begin position="466"/>
        <end position="487"/>
    </location>
</feature>
<dbReference type="InterPro" id="IPR032382">
    <property type="entry name" value="AltA1"/>
</dbReference>
<keyword evidence="3 6" id="KW-0732">Signal</keyword>
<name>A0ABR3DTC8_NEUIN</name>
<sequence>MTNKTSNRSGLLLTGLFLLLLLLRSVAASPVPASSAAGPVVSIQQSHNSSNSNHAMTAASFSTDDNLPAGCTNTSLHGFQWTVSDFHSSSSLTYTTPSHRINGATVRFNLTSNALPELNVYCDAYSSDFSDPFYGQRVYDCTTVVNSTSGASDGRKLQTQFRYWKSSQTVEVRQTWVCDDLEGPAANMAIFSANGTSAAQTPNCTFEEPQTPPAEWKNGDTYYWNVQACTLSEFSFAPSELQVFVPPYYPPSLAEKITEFFLFEQSPLQIEVAKLSRVLGHEVIIEVDWQRLLDEFGYQEELTIVDAAHDIMVPWCRELCSILFHPDSDDWLTRLLTRLAKANGKLRVMLDVWENSQLGTTWSDERNGFFVHLPKHFLFLRRALNRGELVICKEFQKELLSCFVTTANDKEDSNPELGKEVSTGTAMESLKQLSVGDEKSGGERSSTANGAAPAAACKTQPNVANAKTTTTSSASSTKPKPAKPASFPTVASLPTLSEICSRPPYHITIQDGSKPGWISIHGSHGASLKLIDKYISKWTPSVEMESEDGPPTIDKAVNGALTTLTIKRKVVLGGWDKRPQSVTVPMVLAIIEGTLGYEVVWQGSGEYRLRRDAPFVYA</sequence>